<dbReference type="AlphaFoldDB" id="A0AAW2XH72"/>
<feature type="domain" description="KIB1-4 beta-propeller" evidence="1">
    <location>
        <begin position="71"/>
        <end position="346"/>
    </location>
</feature>
<dbReference type="PANTHER" id="PTHR44259:SF108">
    <property type="entry name" value="F-BOX PROTEIN SKIP23-LIKE"/>
    <property type="match status" value="1"/>
</dbReference>
<gene>
    <name evidence="3" type="ORF">Slati_1300000</name>
</gene>
<reference evidence="3" key="2">
    <citation type="journal article" date="2024" name="Plant">
        <title>Genomic evolution and insights into agronomic trait innovations of Sesamum species.</title>
        <authorList>
            <person name="Miao H."/>
            <person name="Wang L."/>
            <person name="Qu L."/>
            <person name="Liu H."/>
            <person name="Sun Y."/>
            <person name="Le M."/>
            <person name="Wang Q."/>
            <person name="Wei S."/>
            <person name="Zheng Y."/>
            <person name="Lin W."/>
            <person name="Duan Y."/>
            <person name="Cao H."/>
            <person name="Xiong S."/>
            <person name="Wang X."/>
            <person name="Wei L."/>
            <person name="Li C."/>
            <person name="Ma Q."/>
            <person name="Ju M."/>
            <person name="Zhao R."/>
            <person name="Li G."/>
            <person name="Mu C."/>
            <person name="Tian Q."/>
            <person name="Mei H."/>
            <person name="Zhang T."/>
            <person name="Gao T."/>
            <person name="Zhang H."/>
        </authorList>
    </citation>
    <scope>NUCLEOTIDE SEQUENCE</scope>
    <source>
        <strain evidence="3">KEN1</strain>
    </source>
</reference>
<evidence type="ECO:0008006" key="4">
    <source>
        <dbReference type="Google" id="ProtNLM"/>
    </source>
</evidence>
<dbReference type="Pfam" id="PF03478">
    <property type="entry name" value="Beta-prop_KIB1-4"/>
    <property type="match status" value="1"/>
</dbReference>
<dbReference type="EMBL" id="JACGWN010000004">
    <property type="protein sequence ID" value="KAL0453219.1"/>
    <property type="molecule type" value="Genomic_DNA"/>
</dbReference>
<evidence type="ECO:0000259" key="1">
    <source>
        <dbReference type="Pfam" id="PF03478"/>
    </source>
</evidence>
<dbReference type="InterPro" id="IPR036047">
    <property type="entry name" value="F-box-like_dom_sf"/>
</dbReference>
<reference evidence="3" key="1">
    <citation type="submission" date="2020-06" db="EMBL/GenBank/DDBJ databases">
        <authorList>
            <person name="Li T."/>
            <person name="Hu X."/>
            <person name="Zhang T."/>
            <person name="Song X."/>
            <person name="Zhang H."/>
            <person name="Dai N."/>
            <person name="Sheng W."/>
            <person name="Hou X."/>
            <person name="Wei L."/>
        </authorList>
    </citation>
    <scope>NUCLEOTIDE SEQUENCE</scope>
    <source>
        <strain evidence="3">KEN1</strain>
        <tissue evidence="3">Leaf</tissue>
    </source>
</reference>
<dbReference type="SUPFAM" id="SSF81383">
    <property type="entry name" value="F-box domain"/>
    <property type="match status" value="1"/>
</dbReference>
<dbReference type="InterPro" id="IPR001810">
    <property type="entry name" value="F-box_dom"/>
</dbReference>
<feature type="domain" description="F-box" evidence="2">
    <location>
        <begin position="9"/>
        <end position="43"/>
    </location>
</feature>
<comment type="caution">
    <text evidence="3">The sequence shown here is derived from an EMBL/GenBank/DDBJ whole genome shotgun (WGS) entry which is preliminary data.</text>
</comment>
<dbReference type="InterPro" id="IPR050942">
    <property type="entry name" value="F-box_BR-signaling"/>
</dbReference>
<protein>
    <recommendedName>
        <fullName evidence="4">F-box protein</fullName>
    </recommendedName>
</protein>
<evidence type="ECO:0000313" key="3">
    <source>
        <dbReference type="EMBL" id="KAL0453219.1"/>
    </source>
</evidence>
<dbReference type="Pfam" id="PF12937">
    <property type="entry name" value="F-box-like"/>
    <property type="match status" value="1"/>
</dbReference>
<evidence type="ECO:0000259" key="2">
    <source>
        <dbReference type="Pfam" id="PF12937"/>
    </source>
</evidence>
<dbReference type="InterPro" id="IPR005174">
    <property type="entry name" value="KIB1-4_b-propeller"/>
</dbReference>
<name>A0AAW2XH72_9LAMI</name>
<dbReference type="PANTHER" id="PTHR44259">
    <property type="entry name" value="OS07G0183000 PROTEIN-RELATED"/>
    <property type="match status" value="1"/>
</dbReference>
<organism evidence="3">
    <name type="scientific">Sesamum latifolium</name>
    <dbReference type="NCBI Taxonomy" id="2727402"/>
    <lineage>
        <taxon>Eukaryota</taxon>
        <taxon>Viridiplantae</taxon>
        <taxon>Streptophyta</taxon>
        <taxon>Embryophyta</taxon>
        <taxon>Tracheophyta</taxon>
        <taxon>Spermatophyta</taxon>
        <taxon>Magnoliopsida</taxon>
        <taxon>eudicotyledons</taxon>
        <taxon>Gunneridae</taxon>
        <taxon>Pentapetalae</taxon>
        <taxon>asterids</taxon>
        <taxon>lamiids</taxon>
        <taxon>Lamiales</taxon>
        <taxon>Pedaliaceae</taxon>
        <taxon>Sesamum</taxon>
    </lineage>
</organism>
<sequence>MAGRRMADWSKLPYDIIHKVATYLMAVEDFLAFSAVCRSWRSVYVAKQWHQSPQVPWLMLSGIENDSFRSFISLYRNKVYNSELPEVHGRRCWGSSSGWLVTIGNDLDIRLHNPFTRVSVNLPPKSSLRIHFGEILGWYEIIEKAFVFKKPCTSHANEEDLLVIIIYGPLKQLAFCRPCYSSWKTVKDISRTGYIDVTHVKDQIFALCGLGSLVVIDIDSLAVTDINGPKAPEHVALSLPLWHWEQLILVESSGDLWMVYQNRTSIRSRSSVESIEFYVYSFDFSKKRWIRLSSLGNHAIFVGDNCSMSIRAPDRFNCKSNSIYFIGKRMEQRWPCGEVHVDLGVYSITNGISEPLCFGPDIPKYYSFPLWVTPTF</sequence>
<dbReference type="CDD" id="cd09917">
    <property type="entry name" value="F-box_SF"/>
    <property type="match status" value="1"/>
</dbReference>
<proteinExistence type="predicted"/>
<accession>A0AAW2XH72</accession>
<dbReference type="Gene3D" id="1.20.1280.50">
    <property type="match status" value="1"/>
</dbReference>